<dbReference type="AlphaFoldDB" id="A0AAN6VLW0"/>
<dbReference type="Proteomes" id="UP001302745">
    <property type="component" value="Unassembled WGS sequence"/>
</dbReference>
<comment type="caution">
    <text evidence="2">The sequence shown here is derived from an EMBL/GenBank/DDBJ whole genome shotgun (WGS) entry which is preliminary data.</text>
</comment>
<dbReference type="EMBL" id="MU856924">
    <property type="protein sequence ID" value="KAK4153973.1"/>
    <property type="molecule type" value="Genomic_DNA"/>
</dbReference>
<organism evidence="2 3">
    <name type="scientific">Chaetomidium leptoderma</name>
    <dbReference type="NCBI Taxonomy" id="669021"/>
    <lineage>
        <taxon>Eukaryota</taxon>
        <taxon>Fungi</taxon>
        <taxon>Dikarya</taxon>
        <taxon>Ascomycota</taxon>
        <taxon>Pezizomycotina</taxon>
        <taxon>Sordariomycetes</taxon>
        <taxon>Sordariomycetidae</taxon>
        <taxon>Sordariales</taxon>
        <taxon>Chaetomiaceae</taxon>
        <taxon>Chaetomidium</taxon>
    </lineage>
</organism>
<accession>A0AAN6VLW0</accession>
<evidence type="ECO:0000313" key="3">
    <source>
        <dbReference type="Proteomes" id="UP001302745"/>
    </source>
</evidence>
<keyword evidence="3" id="KW-1185">Reference proteome</keyword>
<evidence type="ECO:0000313" key="2">
    <source>
        <dbReference type="EMBL" id="KAK4153973.1"/>
    </source>
</evidence>
<protein>
    <submittedName>
        <fullName evidence="2">Uncharacterized protein</fullName>
    </submittedName>
</protein>
<reference evidence="2" key="1">
    <citation type="journal article" date="2023" name="Mol. Phylogenet. Evol.">
        <title>Genome-scale phylogeny and comparative genomics of the fungal order Sordariales.</title>
        <authorList>
            <person name="Hensen N."/>
            <person name="Bonometti L."/>
            <person name="Westerberg I."/>
            <person name="Brannstrom I.O."/>
            <person name="Guillou S."/>
            <person name="Cros-Aarteil S."/>
            <person name="Calhoun S."/>
            <person name="Haridas S."/>
            <person name="Kuo A."/>
            <person name="Mondo S."/>
            <person name="Pangilinan J."/>
            <person name="Riley R."/>
            <person name="LaButti K."/>
            <person name="Andreopoulos B."/>
            <person name="Lipzen A."/>
            <person name="Chen C."/>
            <person name="Yan M."/>
            <person name="Daum C."/>
            <person name="Ng V."/>
            <person name="Clum A."/>
            <person name="Steindorff A."/>
            <person name="Ohm R.A."/>
            <person name="Martin F."/>
            <person name="Silar P."/>
            <person name="Natvig D.O."/>
            <person name="Lalanne C."/>
            <person name="Gautier V."/>
            <person name="Ament-Velasquez S.L."/>
            <person name="Kruys A."/>
            <person name="Hutchinson M.I."/>
            <person name="Powell A.J."/>
            <person name="Barry K."/>
            <person name="Miller A.N."/>
            <person name="Grigoriev I.V."/>
            <person name="Debuchy R."/>
            <person name="Gladieux P."/>
            <person name="Hiltunen Thoren M."/>
            <person name="Johannesson H."/>
        </authorList>
    </citation>
    <scope>NUCLEOTIDE SEQUENCE</scope>
    <source>
        <strain evidence="2">CBS 538.74</strain>
    </source>
</reference>
<feature type="region of interest" description="Disordered" evidence="1">
    <location>
        <begin position="285"/>
        <end position="313"/>
    </location>
</feature>
<gene>
    <name evidence="2" type="ORF">C8A00DRAFT_33226</name>
</gene>
<feature type="compositionally biased region" description="Acidic residues" evidence="1">
    <location>
        <begin position="285"/>
        <end position="297"/>
    </location>
</feature>
<sequence>MASAQTVEDLRRLEIEILQFHQVCQMQAALEDHDTSTIDQTTLESLDIHIGQPLDIDEKGVWDFGTTFFQPWVPREVIKASAEDSEFKWMDRLITILRPVEWKYGYCKAQWFHLCLGTLYEMDPNLWDPWNIDPTTIYLETALRQPMRRIVFYNDENEEIFREYHPEAAYFPVDVTKPHVASLVIDSHEAPGDKVLRSEVDYAIAMVLFRLKYRLHTNHHTKPAMIYTLERDQFARVTQVHYDGKTNKLVLRQSRHLDLRGPRPTEDAFTLLRWMTSRPVGDTEYVDEAEEDEEDSTTPDSSNTAPKLLVGCA</sequence>
<proteinExistence type="predicted"/>
<reference evidence="2" key="2">
    <citation type="submission" date="2023-05" db="EMBL/GenBank/DDBJ databases">
        <authorList>
            <consortium name="Lawrence Berkeley National Laboratory"/>
            <person name="Steindorff A."/>
            <person name="Hensen N."/>
            <person name="Bonometti L."/>
            <person name="Westerberg I."/>
            <person name="Brannstrom I.O."/>
            <person name="Guillou S."/>
            <person name="Cros-Aarteil S."/>
            <person name="Calhoun S."/>
            <person name="Haridas S."/>
            <person name="Kuo A."/>
            <person name="Mondo S."/>
            <person name="Pangilinan J."/>
            <person name="Riley R."/>
            <person name="Labutti K."/>
            <person name="Andreopoulos B."/>
            <person name="Lipzen A."/>
            <person name="Chen C."/>
            <person name="Yanf M."/>
            <person name="Daum C."/>
            <person name="Ng V."/>
            <person name="Clum A."/>
            <person name="Ohm R."/>
            <person name="Martin F."/>
            <person name="Silar P."/>
            <person name="Natvig D."/>
            <person name="Lalanne C."/>
            <person name="Gautier V."/>
            <person name="Ament-Velasquez S.L."/>
            <person name="Kruys A."/>
            <person name="Hutchinson M.I."/>
            <person name="Powell A.J."/>
            <person name="Barry K."/>
            <person name="Miller A.N."/>
            <person name="Grigoriev I.V."/>
            <person name="Debuchy R."/>
            <person name="Gladieux P."/>
            <person name="Thoren M.H."/>
            <person name="Johannesson H."/>
        </authorList>
    </citation>
    <scope>NUCLEOTIDE SEQUENCE</scope>
    <source>
        <strain evidence="2">CBS 538.74</strain>
    </source>
</reference>
<evidence type="ECO:0000256" key="1">
    <source>
        <dbReference type="SAM" id="MobiDB-lite"/>
    </source>
</evidence>
<name>A0AAN6VLW0_9PEZI</name>